<dbReference type="InterPro" id="IPR002816">
    <property type="entry name" value="TraB/PrgY/GumN_fam"/>
</dbReference>
<dbReference type="Proteomes" id="UP000095601">
    <property type="component" value="Unassembled WGS sequence"/>
</dbReference>
<accession>A0A1E5UCR1</accession>
<evidence type="ECO:0000313" key="1">
    <source>
        <dbReference type="EMBL" id="OEL10587.1"/>
    </source>
</evidence>
<dbReference type="CDD" id="cd14789">
    <property type="entry name" value="Tiki"/>
    <property type="match status" value="1"/>
</dbReference>
<dbReference type="Pfam" id="PF01963">
    <property type="entry name" value="TraB_PrgY_gumN"/>
    <property type="match status" value="1"/>
</dbReference>
<proteinExistence type="predicted"/>
<gene>
    <name evidence="1" type="ORF">BHF72_0410</name>
</gene>
<organism evidence="1 2">
    <name type="scientific">Cloacibacterium normanense</name>
    <dbReference type="NCBI Taxonomy" id="237258"/>
    <lineage>
        <taxon>Bacteria</taxon>
        <taxon>Pseudomonadati</taxon>
        <taxon>Bacteroidota</taxon>
        <taxon>Flavobacteriia</taxon>
        <taxon>Flavobacteriales</taxon>
        <taxon>Weeksellaceae</taxon>
    </lineage>
</organism>
<evidence type="ECO:0000313" key="2">
    <source>
        <dbReference type="Proteomes" id="UP000095601"/>
    </source>
</evidence>
<sequence length="235" mass="27871">MGKDFLLNNNIILEKLKKSKIALSENIDSAKIFINKRNENLQLKKMNKNELQTIKRIVPSYIDSNKMTLRELIVTIDGKITQKFCLTDKEKIDETKMDDFIKEYCLKNRIKLEGLEPTEKTFDYLNHNLYSNTTEEKLIEIIKSKIKLLNSENQNINCLILNEYRTKKHIFNFERESQEKFITLRNKDWIVKIDNAIQEKEKAFIFVGLYHLDFKEGLLELLKSRGYSVEEIILN</sequence>
<comment type="caution">
    <text evidence="1">The sequence shown here is derived from an EMBL/GenBank/DDBJ whole genome shotgun (WGS) entry which is preliminary data.</text>
</comment>
<reference evidence="1 2" key="1">
    <citation type="submission" date="2016-09" db="EMBL/GenBank/DDBJ databases">
        <authorList>
            <person name="Capua I."/>
            <person name="De Benedictis P."/>
            <person name="Joannis T."/>
            <person name="Lombin L.H."/>
            <person name="Cattoli G."/>
        </authorList>
    </citation>
    <scope>NUCLEOTIDE SEQUENCE [LARGE SCALE GENOMIC DNA]</scope>
    <source>
        <strain evidence="1 2">NRS-1</strain>
    </source>
</reference>
<name>A0A1E5UCR1_9FLAO</name>
<dbReference type="AlphaFoldDB" id="A0A1E5UCR1"/>
<dbReference type="EMBL" id="MKGI01000076">
    <property type="protein sequence ID" value="OEL10587.1"/>
    <property type="molecule type" value="Genomic_DNA"/>
</dbReference>
<dbReference type="STRING" id="237258.SAMN04489756_104111"/>
<keyword evidence="2" id="KW-1185">Reference proteome</keyword>
<protein>
    <submittedName>
        <fullName evidence="1">TraB family protein</fullName>
    </submittedName>
</protein>